<dbReference type="EMBL" id="GAIX01006234">
    <property type="protein sequence ID" value="JAA86326.1"/>
    <property type="molecule type" value="Transcribed_RNA"/>
</dbReference>
<reference evidence="1" key="2">
    <citation type="submission" date="2013-05" db="EMBL/GenBank/DDBJ databases">
        <authorList>
            <person name="Carter J.-M."/>
            <person name="Baker S.C."/>
            <person name="Pink R."/>
            <person name="Carter D.R.F."/>
            <person name="Collins A."/>
            <person name="Tomlin J."/>
            <person name="Gibbs M."/>
            <person name="Breuker C.J."/>
        </authorList>
    </citation>
    <scope>NUCLEOTIDE SEQUENCE</scope>
    <source>
        <tissue evidence="1">Ovary</tissue>
    </source>
</reference>
<name>S4P3Y8_9NEOP</name>
<sequence length="86" mass="10288">MTRGGRVLKYQCNIAHHMNMCLSLKQMEWADIYRRVIKNDKEEVQEKLQKFPSRERNHAVRRKLNNNNFRSHANCVTCAKIAEDDR</sequence>
<accession>S4P3Y8</accession>
<protein>
    <submittedName>
        <fullName evidence="1">Uncharacterized protein</fullName>
    </submittedName>
</protein>
<evidence type="ECO:0000313" key="1">
    <source>
        <dbReference type="EMBL" id="JAA86326.1"/>
    </source>
</evidence>
<proteinExistence type="predicted"/>
<reference evidence="1" key="1">
    <citation type="journal article" date="2013" name="BMC Genomics">
        <title>Unscrambling butterfly oogenesis.</title>
        <authorList>
            <person name="Carter J.M."/>
            <person name="Baker S.C."/>
            <person name="Pink R."/>
            <person name="Carter D.R."/>
            <person name="Collins A."/>
            <person name="Tomlin J."/>
            <person name="Gibbs M."/>
            <person name="Breuker C.J."/>
        </authorList>
    </citation>
    <scope>NUCLEOTIDE SEQUENCE</scope>
    <source>
        <tissue evidence="1">Ovary</tissue>
    </source>
</reference>
<organism evidence="1">
    <name type="scientific">Pararge aegeria</name>
    <name type="common">speckled wood butterfly</name>
    <dbReference type="NCBI Taxonomy" id="116150"/>
    <lineage>
        <taxon>Eukaryota</taxon>
        <taxon>Metazoa</taxon>
        <taxon>Ecdysozoa</taxon>
        <taxon>Arthropoda</taxon>
        <taxon>Hexapoda</taxon>
        <taxon>Insecta</taxon>
        <taxon>Pterygota</taxon>
        <taxon>Neoptera</taxon>
        <taxon>Endopterygota</taxon>
        <taxon>Lepidoptera</taxon>
        <taxon>Glossata</taxon>
        <taxon>Ditrysia</taxon>
        <taxon>Papilionoidea</taxon>
        <taxon>Nymphalidae</taxon>
        <taxon>Satyrinae</taxon>
        <taxon>Satyrini</taxon>
        <taxon>Parargina</taxon>
        <taxon>Pararge</taxon>
    </lineage>
</organism>
<dbReference type="AlphaFoldDB" id="S4P3Y8"/>